<dbReference type="EMBL" id="CCJV01000083">
    <property type="protein sequence ID" value="CDT31032.1"/>
    <property type="molecule type" value="Genomic_DNA"/>
</dbReference>
<sequence>MKFASKENKFKFSHLLLSPVNSNADTIMQTLIGVRNFGTGFMHIKSVRSSEVTQVLKPGNFPDLKDLNHG</sequence>
<evidence type="ECO:0000313" key="1">
    <source>
        <dbReference type="EMBL" id="CDT31032.1"/>
    </source>
</evidence>
<protein>
    <submittedName>
        <fullName evidence="1">Uncharacterized protein</fullName>
    </submittedName>
</protein>
<accession>A0A822MYS0</accession>
<gene>
    <name evidence="1" type="ORF">VCR5J5_240178</name>
</gene>
<comment type="caution">
    <text evidence="1">The sequence shown here is derived from an EMBL/GenBank/DDBJ whole genome shotgun (WGS) entry which is preliminary data.</text>
</comment>
<evidence type="ECO:0000313" key="2">
    <source>
        <dbReference type="Proteomes" id="UP000049495"/>
    </source>
</evidence>
<dbReference type="AlphaFoldDB" id="A0A822MYS0"/>
<proteinExistence type="predicted"/>
<organism evidence="1 2">
    <name type="scientific">Vibrio crassostreae</name>
    <dbReference type="NCBI Taxonomy" id="246167"/>
    <lineage>
        <taxon>Bacteria</taxon>
        <taxon>Pseudomonadati</taxon>
        <taxon>Pseudomonadota</taxon>
        <taxon>Gammaproteobacteria</taxon>
        <taxon>Vibrionales</taxon>
        <taxon>Vibrionaceae</taxon>
        <taxon>Vibrio</taxon>
    </lineage>
</organism>
<dbReference type="Proteomes" id="UP000049495">
    <property type="component" value="Unassembled WGS sequence"/>
</dbReference>
<reference evidence="2" key="1">
    <citation type="submission" date="2014-06" db="EMBL/GenBank/DDBJ databases">
        <authorList>
            <person name="Le Roux Frederique"/>
        </authorList>
    </citation>
    <scope>NUCLEOTIDE SEQUENCE [LARGE SCALE GENOMIC DNA]</scope>
    <source>
        <strain evidence="2">J5-5</strain>
    </source>
</reference>
<name>A0A822MYS0_9VIBR</name>